<dbReference type="InterPro" id="IPR043129">
    <property type="entry name" value="ATPase_NBD"/>
</dbReference>
<proteinExistence type="inferred from homology"/>
<dbReference type="EC" id="2.7.1.33" evidence="6 16"/>
<name>A0ABP5KKH3_9ACTN</name>
<dbReference type="NCBIfam" id="TIGR00671">
    <property type="entry name" value="baf"/>
    <property type="match status" value="1"/>
</dbReference>
<dbReference type="CDD" id="cd24015">
    <property type="entry name" value="ASKHA_NBD_PanK-III"/>
    <property type="match status" value="1"/>
</dbReference>
<comment type="pathway">
    <text evidence="4 16">Cofactor biosynthesis; coenzyme A biosynthesis; CoA from (R)-pantothenate: step 1/5.</text>
</comment>
<feature type="binding site" evidence="16">
    <location>
        <begin position="123"/>
        <end position="126"/>
    </location>
    <ligand>
        <name>substrate</name>
    </ligand>
</feature>
<comment type="subcellular location">
    <subcellularLocation>
        <location evidence="3 16">Cytoplasm</location>
    </subcellularLocation>
</comment>
<sequence>MTAPVALLAVRIGNDHSVLGLLDRDGPTADGRRVNGRGVLADWRVASDERRTPDEWRILLRALLRAGPDVEVDGVALCSAVPAIQRTWREMVLKEFPDVPHVFVEPGTRTGIPVRVDNPREVGADRIVNAIAAADIAGGPAVVVDFGTATTLDVLNAKGEYVGGAIAPGIETSLDALRQRGAQLRKVELRAPRSVVAKNTVEALQSGLLYGAASQVDGLVARIARELGIEVTDLSVLATGPLAPLVVAECETVTAHDPWLTLHGLRRVFERNV</sequence>
<dbReference type="Pfam" id="PF03309">
    <property type="entry name" value="Pan_kinase"/>
    <property type="match status" value="1"/>
</dbReference>
<evidence type="ECO:0000256" key="16">
    <source>
        <dbReference type="HAMAP-Rule" id="MF_01274"/>
    </source>
</evidence>
<reference evidence="18" key="1">
    <citation type="journal article" date="2019" name="Int. J. Syst. Evol. Microbiol.">
        <title>The Global Catalogue of Microorganisms (GCM) 10K type strain sequencing project: providing services to taxonomists for standard genome sequencing and annotation.</title>
        <authorList>
            <consortium name="The Broad Institute Genomics Platform"/>
            <consortium name="The Broad Institute Genome Sequencing Center for Infectious Disease"/>
            <person name="Wu L."/>
            <person name="Ma J."/>
        </authorList>
    </citation>
    <scope>NUCLEOTIDE SEQUENCE [LARGE SCALE GENOMIC DNA]</scope>
    <source>
        <strain evidence="18">JCM 16021</strain>
    </source>
</reference>
<evidence type="ECO:0000256" key="15">
    <source>
        <dbReference type="ARBA" id="ARBA00040883"/>
    </source>
</evidence>
<keyword evidence="9 16" id="KW-0547">Nucleotide-binding</keyword>
<keyword evidence="11 16" id="KW-0067">ATP-binding</keyword>
<comment type="cofactor">
    <cofactor evidence="16">
        <name>NH4(+)</name>
        <dbReference type="ChEBI" id="CHEBI:28938"/>
    </cofactor>
    <cofactor evidence="16">
        <name>K(+)</name>
        <dbReference type="ChEBI" id="CHEBI:29103"/>
    </cofactor>
    <text evidence="16">A monovalent cation. Ammonium or potassium.</text>
</comment>
<dbReference type="Gene3D" id="3.30.420.40">
    <property type="match status" value="2"/>
</dbReference>
<comment type="subunit">
    <text evidence="5 16">Homodimer.</text>
</comment>
<dbReference type="GO" id="GO:0016301">
    <property type="term" value="F:kinase activity"/>
    <property type="evidence" value="ECO:0007669"/>
    <property type="project" value="UniProtKB-KW"/>
</dbReference>
<comment type="function">
    <text evidence="16">Catalyzes the phosphorylation of pantothenate (Pan), the first step in CoA biosynthesis.</text>
</comment>
<feature type="binding site" evidence="16">
    <location>
        <position position="148"/>
    </location>
    <ligand>
        <name>ATP</name>
        <dbReference type="ChEBI" id="CHEBI:30616"/>
    </ligand>
</feature>
<evidence type="ECO:0000256" key="13">
    <source>
        <dbReference type="ARBA" id="ARBA00022993"/>
    </source>
</evidence>
<comment type="caution">
    <text evidence="17">The sequence shown here is derived from an EMBL/GenBank/DDBJ whole genome shotgun (WGS) entry which is preliminary data.</text>
</comment>
<feature type="binding site" evidence="16">
    <location>
        <begin position="11"/>
        <end position="18"/>
    </location>
    <ligand>
        <name>ATP</name>
        <dbReference type="ChEBI" id="CHEBI:30616"/>
    </ligand>
</feature>
<protein>
    <recommendedName>
        <fullName evidence="15 16">Type III pantothenate kinase</fullName>
        <ecNumber evidence="6 16">2.7.1.33</ecNumber>
    </recommendedName>
    <alternativeName>
        <fullName evidence="16">PanK-III</fullName>
    </alternativeName>
    <alternativeName>
        <fullName evidence="16">Pantothenic acid kinase</fullName>
    </alternativeName>
</protein>
<evidence type="ECO:0000313" key="17">
    <source>
        <dbReference type="EMBL" id="GAA2131483.1"/>
    </source>
</evidence>
<keyword evidence="7 16" id="KW-0963">Cytoplasm</keyword>
<evidence type="ECO:0000256" key="5">
    <source>
        <dbReference type="ARBA" id="ARBA00011738"/>
    </source>
</evidence>
<keyword evidence="16" id="KW-0479">Metal-binding</keyword>
<gene>
    <name evidence="16" type="primary">coaX</name>
    <name evidence="17" type="ORF">GCM10009843_35110</name>
</gene>
<keyword evidence="12 16" id="KW-0630">Potassium</keyword>
<evidence type="ECO:0000256" key="7">
    <source>
        <dbReference type="ARBA" id="ARBA00022490"/>
    </source>
</evidence>
<feature type="binding site" evidence="16">
    <location>
        <position position="200"/>
    </location>
    <ligand>
        <name>substrate</name>
    </ligand>
</feature>
<evidence type="ECO:0000313" key="18">
    <source>
        <dbReference type="Proteomes" id="UP001500575"/>
    </source>
</evidence>
<evidence type="ECO:0000256" key="9">
    <source>
        <dbReference type="ARBA" id="ARBA00022741"/>
    </source>
</evidence>
<evidence type="ECO:0000256" key="3">
    <source>
        <dbReference type="ARBA" id="ARBA00004496"/>
    </source>
</evidence>
<evidence type="ECO:0000256" key="12">
    <source>
        <dbReference type="ARBA" id="ARBA00022958"/>
    </source>
</evidence>
<keyword evidence="13 16" id="KW-0173">Coenzyme A biosynthesis</keyword>
<feature type="active site" description="Proton acceptor" evidence="16">
    <location>
        <position position="125"/>
    </location>
</feature>
<evidence type="ECO:0000256" key="14">
    <source>
        <dbReference type="ARBA" id="ARBA00038036"/>
    </source>
</evidence>
<dbReference type="Proteomes" id="UP001500575">
    <property type="component" value="Unassembled WGS sequence"/>
</dbReference>
<keyword evidence="10 16" id="KW-0418">Kinase</keyword>
<comment type="similarity">
    <text evidence="14 16">Belongs to the type III pantothenate kinase family.</text>
</comment>
<dbReference type="PANTHER" id="PTHR34265:SF1">
    <property type="entry name" value="TYPE III PANTOTHENATE KINASE"/>
    <property type="match status" value="1"/>
</dbReference>
<comment type="caution">
    <text evidence="16">Lacks conserved residue(s) required for the propagation of feature annotation.</text>
</comment>
<dbReference type="SUPFAM" id="SSF53067">
    <property type="entry name" value="Actin-like ATPase domain"/>
    <property type="match status" value="2"/>
</dbReference>
<accession>A0ABP5KKH3</accession>
<evidence type="ECO:0000256" key="4">
    <source>
        <dbReference type="ARBA" id="ARBA00005225"/>
    </source>
</evidence>
<organism evidence="17 18">
    <name type="scientific">Nocardioides bigeumensis</name>
    <dbReference type="NCBI Taxonomy" id="433657"/>
    <lineage>
        <taxon>Bacteria</taxon>
        <taxon>Bacillati</taxon>
        <taxon>Actinomycetota</taxon>
        <taxon>Actinomycetes</taxon>
        <taxon>Propionibacteriales</taxon>
        <taxon>Nocardioidaceae</taxon>
        <taxon>Nocardioides</taxon>
    </lineage>
</organism>
<evidence type="ECO:0000256" key="1">
    <source>
        <dbReference type="ARBA" id="ARBA00001206"/>
    </source>
</evidence>
<dbReference type="PANTHER" id="PTHR34265">
    <property type="entry name" value="TYPE III PANTOTHENATE KINASE"/>
    <property type="match status" value="1"/>
</dbReference>
<keyword evidence="8 16" id="KW-0808">Transferase</keyword>
<dbReference type="InterPro" id="IPR004619">
    <property type="entry name" value="Type_III_PanK"/>
</dbReference>
<keyword evidence="18" id="KW-1185">Reference proteome</keyword>
<evidence type="ECO:0000256" key="11">
    <source>
        <dbReference type="ARBA" id="ARBA00022840"/>
    </source>
</evidence>
<feature type="binding site" evidence="16">
    <location>
        <position position="145"/>
    </location>
    <ligand>
        <name>K(+)</name>
        <dbReference type="ChEBI" id="CHEBI:29103"/>
    </ligand>
</feature>
<evidence type="ECO:0000256" key="8">
    <source>
        <dbReference type="ARBA" id="ARBA00022679"/>
    </source>
</evidence>
<dbReference type="EMBL" id="BAAAQQ010000013">
    <property type="protein sequence ID" value="GAA2131483.1"/>
    <property type="molecule type" value="Genomic_DNA"/>
</dbReference>
<evidence type="ECO:0000256" key="6">
    <source>
        <dbReference type="ARBA" id="ARBA00012102"/>
    </source>
</evidence>
<dbReference type="HAMAP" id="MF_01274">
    <property type="entry name" value="Pantothen_kinase_3"/>
    <property type="match status" value="1"/>
</dbReference>
<evidence type="ECO:0000256" key="10">
    <source>
        <dbReference type="ARBA" id="ARBA00022777"/>
    </source>
</evidence>
<comment type="cofactor">
    <cofactor evidence="2">
        <name>K(+)</name>
        <dbReference type="ChEBI" id="CHEBI:29103"/>
    </cofactor>
</comment>
<comment type="catalytic activity">
    <reaction evidence="1 16">
        <text>(R)-pantothenate + ATP = (R)-4'-phosphopantothenate + ADP + H(+)</text>
        <dbReference type="Rhea" id="RHEA:16373"/>
        <dbReference type="ChEBI" id="CHEBI:10986"/>
        <dbReference type="ChEBI" id="CHEBI:15378"/>
        <dbReference type="ChEBI" id="CHEBI:29032"/>
        <dbReference type="ChEBI" id="CHEBI:30616"/>
        <dbReference type="ChEBI" id="CHEBI:456216"/>
        <dbReference type="EC" id="2.7.1.33"/>
    </reaction>
</comment>
<evidence type="ECO:0000256" key="2">
    <source>
        <dbReference type="ARBA" id="ARBA00001958"/>
    </source>
</evidence>